<dbReference type="Proteomes" id="UP000046392">
    <property type="component" value="Unplaced"/>
</dbReference>
<dbReference type="AlphaFoldDB" id="A0A0N5BYQ8"/>
<sequence length="454" mass="51239">MGDDVAEPSVLDTPSFTGNTELLKSNNNHESLLTTSNSTKFNGTLASEESSTTPNSKLSKTSKELIAESQRLLAMCGDVSSEMDYITDVKKAKDLNCSINAAIYEPVEVTTYKNTIPPFPRVDLDDLVEETVGKSKPAWKQLQNSVSDSYHRAKLVAERTKTDNDFLEGRLRRSSEKRAQSPFSILHSPSDSRSRSPIVSKYSVYEPKTFLHRSSSCARYPPTSDITYSNKSFNDTSNPFVTGPYAAPAVSKTQGIESKYDKLINDIESRLWKTTRLSSRPLPYSSSPYRSMSCTRNERASKTDIDEDEGIPAYMPRTYYSRPDRSDPDYFDFDLNHSVSLFKKHPTRYTPRGPQNWESTLVTESAKTKGENPISGYLFTKGDSDFRTNGSSYLSAALRTASFWEHRFQSIGKQVLEKNPVTLESLGRLRPVPNKFTEYRDPDFEDYVDPKEDD</sequence>
<evidence type="ECO:0000313" key="2">
    <source>
        <dbReference type="Proteomes" id="UP000046392"/>
    </source>
</evidence>
<dbReference type="WBParaSite" id="SPAL_0001090700.1">
    <property type="protein sequence ID" value="SPAL_0001090700.1"/>
    <property type="gene ID" value="SPAL_0001090700"/>
</dbReference>
<organism evidence="2 3">
    <name type="scientific">Strongyloides papillosus</name>
    <name type="common">Intestinal threadworm</name>
    <dbReference type="NCBI Taxonomy" id="174720"/>
    <lineage>
        <taxon>Eukaryota</taxon>
        <taxon>Metazoa</taxon>
        <taxon>Ecdysozoa</taxon>
        <taxon>Nematoda</taxon>
        <taxon>Chromadorea</taxon>
        <taxon>Rhabditida</taxon>
        <taxon>Tylenchina</taxon>
        <taxon>Panagrolaimomorpha</taxon>
        <taxon>Strongyloidoidea</taxon>
        <taxon>Strongyloididae</taxon>
        <taxon>Strongyloides</taxon>
    </lineage>
</organism>
<evidence type="ECO:0000313" key="3">
    <source>
        <dbReference type="WBParaSite" id="SPAL_0001090700.1"/>
    </source>
</evidence>
<feature type="compositionally biased region" description="Polar residues" evidence="1">
    <location>
        <begin position="12"/>
        <end position="59"/>
    </location>
</feature>
<feature type="compositionally biased region" description="Basic and acidic residues" evidence="1">
    <location>
        <begin position="170"/>
        <end position="179"/>
    </location>
</feature>
<name>A0A0N5BYQ8_STREA</name>
<reference evidence="3" key="1">
    <citation type="submission" date="2017-02" db="UniProtKB">
        <authorList>
            <consortium name="WormBaseParasite"/>
        </authorList>
    </citation>
    <scope>IDENTIFICATION</scope>
</reference>
<protein>
    <submittedName>
        <fullName evidence="3">SoHo domain-containing protein</fullName>
    </submittedName>
</protein>
<proteinExistence type="predicted"/>
<keyword evidence="2" id="KW-1185">Reference proteome</keyword>
<accession>A0A0N5BYQ8</accession>
<feature type="region of interest" description="Disordered" evidence="1">
    <location>
        <begin position="170"/>
        <end position="196"/>
    </location>
</feature>
<dbReference type="STRING" id="174720.A0A0N5BYQ8"/>
<evidence type="ECO:0000256" key="1">
    <source>
        <dbReference type="SAM" id="MobiDB-lite"/>
    </source>
</evidence>
<feature type="compositionally biased region" description="Polar residues" evidence="1">
    <location>
        <begin position="181"/>
        <end position="196"/>
    </location>
</feature>
<feature type="region of interest" description="Disordered" evidence="1">
    <location>
        <begin position="1"/>
        <end position="60"/>
    </location>
</feature>